<organism evidence="7 8">
    <name type="scientific">Tolypocladium capitatum</name>
    <dbReference type="NCBI Taxonomy" id="45235"/>
    <lineage>
        <taxon>Eukaryota</taxon>
        <taxon>Fungi</taxon>
        <taxon>Dikarya</taxon>
        <taxon>Ascomycota</taxon>
        <taxon>Pezizomycotina</taxon>
        <taxon>Sordariomycetes</taxon>
        <taxon>Hypocreomycetidae</taxon>
        <taxon>Hypocreales</taxon>
        <taxon>Ophiocordycipitaceae</taxon>
        <taxon>Tolypocladium</taxon>
    </lineage>
</organism>
<accession>A0A2K3QQX0</accession>
<dbReference type="PANTHER" id="PTHR13475">
    <property type="entry name" value="NEUGRIN"/>
    <property type="match status" value="1"/>
</dbReference>
<evidence type="ECO:0000256" key="4">
    <source>
        <dbReference type="ARBA" id="ARBA00013566"/>
    </source>
</evidence>
<dbReference type="EMBL" id="NRSZ01000026">
    <property type="protein sequence ID" value="PNY29921.1"/>
    <property type="molecule type" value="Genomic_DNA"/>
</dbReference>
<dbReference type="AlphaFoldDB" id="A0A2K3QQX0"/>
<dbReference type="PANTHER" id="PTHR13475:SF3">
    <property type="entry name" value="NEUGRIN"/>
    <property type="match status" value="1"/>
</dbReference>
<gene>
    <name evidence="7" type="ORF">TCAP_00166</name>
</gene>
<evidence type="ECO:0000256" key="6">
    <source>
        <dbReference type="SAM" id="MobiDB-lite"/>
    </source>
</evidence>
<dbReference type="OrthoDB" id="5578174at2759"/>
<feature type="region of interest" description="Disordered" evidence="6">
    <location>
        <begin position="275"/>
        <end position="311"/>
    </location>
</feature>
<comment type="function">
    <text evidence="1">Required for respiratory activity and maintenance and expression of the mitochondrial genome.</text>
</comment>
<feature type="compositionally biased region" description="Basic and acidic residues" evidence="6">
    <location>
        <begin position="275"/>
        <end position="300"/>
    </location>
</feature>
<evidence type="ECO:0000313" key="7">
    <source>
        <dbReference type="EMBL" id="PNY29921.1"/>
    </source>
</evidence>
<name>A0A2K3QQX0_9HYPO</name>
<feature type="region of interest" description="Disordered" evidence="6">
    <location>
        <begin position="81"/>
        <end position="180"/>
    </location>
</feature>
<keyword evidence="5" id="KW-0809">Transit peptide</keyword>
<comment type="similarity">
    <text evidence="3">Belongs to the RRG9 family.</text>
</comment>
<dbReference type="GO" id="GO:0005739">
    <property type="term" value="C:mitochondrion"/>
    <property type="evidence" value="ECO:0007669"/>
    <property type="project" value="UniProtKB-SubCell"/>
</dbReference>
<protein>
    <recommendedName>
        <fullName evidence="4">Required for respiratory growth protein 9, mitochondrial</fullName>
    </recommendedName>
</protein>
<evidence type="ECO:0000256" key="2">
    <source>
        <dbReference type="ARBA" id="ARBA00004173"/>
    </source>
</evidence>
<comment type="caution">
    <text evidence="7">The sequence shown here is derived from an EMBL/GenBank/DDBJ whole genome shotgun (WGS) entry which is preliminary data.</text>
</comment>
<evidence type="ECO:0000256" key="3">
    <source>
        <dbReference type="ARBA" id="ARBA00010895"/>
    </source>
</evidence>
<sequence length="311" mass="34979">MSCSCRAAPWRIFVQGLAQVHRLDATTPLPRVRLALTIPREAAHGSLFATPRQVRGFGVSARQRQDAASAVAAVASEAVRNAPGAAEEGDGLTASPQEVARDGESGELQHTTRRANPQEHEPDNNATPQRARKPKLSISDLITTPDDEPPSEPRPRPQGESWQTQKAALKKKFPDGWKPRKRLSPDALAGIRALNAQFPDVYTTQALADKFEVSAEAVRRILKSKWQPSVDEEQERQERWFRRGKQVWGQKAALGVKPPKRWRREGIVRDPGYHEWSRKVSQREREWEEEETRRYSEKRASSAQGGRPTGR</sequence>
<dbReference type="STRING" id="45235.A0A2K3QQX0"/>
<dbReference type="InterPro" id="IPR010487">
    <property type="entry name" value="NGRN/Rrg9"/>
</dbReference>
<dbReference type="GO" id="GO:0005634">
    <property type="term" value="C:nucleus"/>
    <property type="evidence" value="ECO:0007669"/>
    <property type="project" value="TreeGrafter"/>
</dbReference>
<dbReference type="Proteomes" id="UP000236621">
    <property type="component" value="Unassembled WGS sequence"/>
</dbReference>
<keyword evidence="8" id="KW-1185">Reference proteome</keyword>
<evidence type="ECO:0000256" key="5">
    <source>
        <dbReference type="ARBA" id="ARBA00022946"/>
    </source>
</evidence>
<proteinExistence type="inferred from homology"/>
<reference evidence="7 8" key="1">
    <citation type="submission" date="2017-08" db="EMBL/GenBank/DDBJ databases">
        <title>Harnessing the power of phylogenomics to disentangle the directionality and signatures of interkingdom host jumping in the parasitic fungal genus Tolypocladium.</title>
        <authorList>
            <person name="Quandt C.A."/>
            <person name="Patterson W."/>
            <person name="Spatafora J.W."/>
        </authorList>
    </citation>
    <scope>NUCLEOTIDE SEQUENCE [LARGE SCALE GENOMIC DNA]</scope>
    <source>
        <strain evidence="7 8">CBS 113982</strain>
    </source>
</reference>
<dbReference type="Pfam" id="PF06413">
    <property type="entry name" value="Neugrin"/>
    <property type="match status" value="1"/>
</dbReference>
<evidence type="ECO:0000313" key="8">
    <source>
        <dbReference type="Proteomes" id="UP000236621"/>
    </source>
</evidence>
<comment type="subcellular location">
    <subcellularLocation>
        <location evidence="2">Mitochondrion</location>
    </subcellularLocation>
</comment>
<evidence type="ECO:0000256" key="1">
    <source>
        <dbReference type="ARBA" id="ARBA00003548"/>
    </source>
</evidence>